<dbReference type="RefSeq" id="WP_093379301.1">
    <property type="nucleotide sequence ID" value="NZ_BNAN01000001.1"/>
</dbReference>
<feature type="domain" description="SMP-30/Gluconolactonase/LRE-like region" evidence="4">
    <location>
        <begin position="16"/>
        <end position="274"/>
    </location>
</feature>
<keyword evidence="6" id="KW-1185">Reference proteome</keyword>
<evidence type="ECO:0000313" key="6">
    <source>
        <dbReference type="Proteomes" id="UP000198520"/>
    </source>
</evidence>
<feature type="binding site" evidence="3">
    <location>
        <position position="169"/>
    </location>
    <ligand>
        <name>a divalent metal cation</name>
        <dbReference type="ChEBI" id="CHEBI:60240"/>
    </ligand>
</feature>
<dbReference type="GO" id="GO:0019853">
    <property type="term" value="P:L-ascorbic acid biosynthetic process"/>
    <property type="evidence" value="ECO:0007669"/>
    <property type="project" value="TreeGrafter"/>
</dbReference>
<organism evidence="5 6">
    <name type="scientific">Flavimobilis marinus</name>
    <dbReference type="NCBI Taxonomy" id="285351"/>
    <lineage>
        <taxon>Bacteria</taxon>
        <taxon>Bacillati</taxon>
        <taxon>Actinomycetota</taxon>
        <taxon>Actinomycetes</taxon>
        <taxon>Micrococcales</taxon>
        <taxon>Jonesiaceae</taxon>
        <taxon>Flavimobilis</taxon>
    </lineage>
</organism>
<comment type="similarity">
    <text evidence="1">Belongs to the SMP-30/CGR1 family.</text>
</comment>
<feature type="binding site" evidence="3">
    <location>
        <position position="18"/>
    </location>
    <ligand>
        <name>a divalent metal cation</name>
        <dbReference type="ChEBI" id="CHEBI:60240"/>
    </ligand>
</feature>
<feature type="binding site" evidence="3">
    <location>
        <position position="123"/>
    </location>
    <ligand>
        <name>substrate</name>
    </ligand>
</feature>
<dbReference type="InterPro" id="IPR011042">
    <property type="entry name" value="6-blade_b-propeller_TolB-like"/>
</dbReference>
<comment type="cofactor">
    <cofactor evidence="3">
        <name>Zn(2+)</name>
        <dbReference type="ChEBI" id="CHEBI:29105"/>
    </cofactor>
    <text evidence="3">Binds 1 divalent metal cation per subunit.</text>
</comment>
<name>A0A1I2HS43_9MICO</name>
<dbReference type="PRINTS" id="PR01790">
    <property type="entry name" value="SMP30FAMILY"/>
</dbReference>
<feature type="binding site" evidence="3">
    <location>
        <position position="121"/>
    </location>
    <ligand>
        <name>substrate</name>
    </ligand>
</feature>
<evidence type="ECO:0000256" key="3">
    <source>
        <dbReference type="PIRSR" id="PIRSR605511-2"/>
    </source>
</evidence>
<dbReference type="SUPFAM" id="SSF63829">
    <property type="entry name" value="Calcium-dependent phosphotriesterase"/>
    <property type="match status" value="1"/>
</dbReference>
<dbReference type="AlphaFoldDB" id="A0A1I2HS43"/>
<keyword evidence="3" id="KW-0862">Zinc</keyword>
<feature type="binding site" evidence="3">
    <location>
        <position position="141"/>
    </location>
    <ligand>
        <name>substrate</name>
    </ligand>
</feature>
<dbReference type="Gene3D" id="2.120.10.30">
    <property type="entry name" value="TolB, C-terminal domain"/>
    <property type="match status" value="1"/>
</dbReference>
<reference evidence="6" key="1">
    <citation type="submission" date="2016-10" db="EMBL/GenBank/DDBJ databases">
        <authorList>
            <person name="Varghese N."/>
            <person name="Submissions S."/>
        </authorList>
    </citation>
    <scope>NUCLEOTIDE SEQUENCE [LARGE SCALE GENOMIC DNA]</scope>
    <source>
        <strain evidence="6">DSM 19083</strain>
    </source>
</reference>
<accession>A0A1I2HS43</accession>
<keyword evidence="3" id="KW-0479">Metal-binding</keyword>
<dbReference type="OrthoDB" id="2633250at2"/>
<dbReference type="GO" id="GO:0004341">
    <property type="term" value="F:gluconolactonase activity"/>
    <property type="evidence" value="ECO:0007669"/>
    <property type="project" value="TreeGrafter"/>
</dbReference>
<evidence type="ECO:0000256" key="2">
    <source>
        <dbReference type="PIRSR" id="PIRSR605511-1"/>
    </source>
</evidence>
<dbReference type="EMBL" id="FONZ01000005">
    <property type="protein sequence ID" value="SFF32388.1"/>
    <property type="molecule type" value="Genomic_DNA"/>
</dbReference>
<sequence length="316" mass="33173">MTTIFALPASTDVFELGEGPFWDADRDRLLWVDIPSGNVHAGRVDLGTLTPDGTSLTGTADTARVTITTDETHAIGEFATLVVPDADGRLLVGARSALVVVEPDGTVRPAVDVLDPTEERRLNDGACDPAGRMLVGTLALDGPTGSEVLVRLEDDGSLTTLDDDLQLSNGLAWTPDGTFYSADTEADVIRARAYDAETGEVGPRREVVRFEDGKPDGLCLDSDGNLWVALYGTGEVRCVSPEGEVLHTVVTGIPATTSVAFVGPDLDVLVITTGREGLDADDREALPDAGRIFVAPVGAELGLRGAPVPLWNGRGA</sequence>
<evidence type="ECO:0000259" key="4">
    <source>
        <dbReference type="Pfam" id="PF08450"/>
    </source>
</evidence>
<gene>
    <name evidence="5" type="ORF">SAMN04488035_2468</name>
</gene>
<dbReference type="InterPro" id="IPR005511">
    <property type="entry name" value="SMP-30"/>
</dbReference>
<feature type="active site" description="Proton donor/acceptor" evidence="2">
    <location>
        <position position="216"/>
    </location>
</feature>
<dbReference type="Proteomes" id="UP000198520">
    <property type="component" value="Unassembled WGS sequence"/>
</dbReference>
<dbReference type="GO" id="GO:0005509">
    <property type="term" value="F:calcium ion binding"/>
    <property type="evidence" value="ECO:0007669"/>
    <property type="project" value="TreeGrafter"/>
</dbReference>
<protein>
    <submittedName>
        <fullName evidence="5">Sugar lactone lactonase YvrE</fullName>
    </submittedName>
</protein>
<evidence type="ECO:0000256" key="1">
    <source>
        <dbReference type="ARBA" id="ARBA00008853"/>
    </source>
</evidence>
<evidence type="ECO:0000313" key="5">
    <source>
        <dbReference type="EMBL" id="SFF32388.1"/>
    </source>
</evidence>
<dbReference type="PANTHER" id="PTHR10907">
    <property type="entry name" value="REGUCALCIN"/>
    <property type="match status" value="1"/>
</dbReference>
<dbReference type="STRING" id="285351.SAMN04488035_2468"/>
<proteinExistence type="inferred from homology"/>
<feature type="binding site" evidence="3">
    <location>
        <position position="216"/>
    </location>
    <ligand>
        <name>a divalent metal cation</name>
        <dbReference type="ChEBI" id="CHEBI:60240"/>
    </ligand>
</feature>
<dbReference type="InterPro" id="IPR013658">
    <property type="entry name" value="SGL"/>
</dbReference>
<dbReference type="Pfam" id="PF08450">
    <property type="entry name" value="SGL"/>
    <property type="match status" value="1"/>
</dbReference>
<dbReference type="PANTHER" id="PTHR10907:SF47">
    <property type="entry name" value="REGUCALCIN"/>
    <property type="match status" value="1"/>
</dbReference>